<dbReference type="Proteomes" id="UP001552299">
    <property type="component" value="Unassembled WGS sequence"/>
</dbReference>
<accession>A0ABD0VHP8</accession>
<comment type="caution">
    <text evidence="1">The sequence shown here is derived from an EMBL/GenBank/DDBJ whole genome shotgun (WGS) entry which is preliminary data.</text>
</comment>
<keyword evidence="2" id="KW-1185">Reference proteome</keyword>
<gene>
    <name evidence="1" type="ORF">M5K25_006002</name>
</gene>
<evidence type="ECO:0000313" key="2">
    <source>
        <dbReference type="Proteomes" id="UP001552299"/>
    </source>
</evidence>
<dbReference type="EMBL" id="JANQDX010000006">
    <property type="protein sequence ID" value="KAL0922042.1"/>
    <property type="molecule type" value="Genomic_DNA"/>
</dbReference>
<evidence type="ECO:0000313" key="1">
    <source>
        <dbReference type="EMBL" id="KAL0922042.1"/>
    </source>
</evidence>
<protein>
    <submittedName>
        <fullName evidence="1">Uncharacterized protein</fullName>
    </submittedName>
</protein>
<dbReference type="AlphaFoldDB" id="A0ABD0VHP8"/>
<name>A0ABD0VHP8_DENTH</name>
<reference evidence="1 2" key="1">
    <citation type="journal article" date="2024" name="Plant Biotechnol. J.">
        <title>Dendrobium thyrsiflorum genome and its molecular insights into genes involved in important horticultural traits.</title>
        <authorList>
            <person name="Chen B."/>
            <person name="Wang J.Y."/>
            <person name="Zheng P.J."/>
            <person name="Li K.L."/>
            <person name="Liang Y.M."/>
            <person name="Chen X.F."/>
            <person name="Zhang C."/>
            <person name="Zhao X."/>
            <person name="He X."/>
            <person name="Zhang G.Q."/>
            <person name="Liu Z.J."/>
            <person name="Xu Q."/>
        </authorList>
    </citation>
    <scope>NUCLEOTIDE SEQUENCE [LARGE SCALE GENOMIC DNA]</scope>
    <source>
        <strain evidence="1">GZMU011</strain>
    </source>
</reference>
<proteinExistence type="predicted"/>
<sequence length="177" mass="19704">MRFNDLPRLIPVLEAFRRRIGQKKGVFAQQSFLRAVCSGLGLLKFLQWKLLSSAQRRELEPQPVVAADHSVQHGWMHPGKHTLRKISMAAYNPSCVGRAASGSDCTRSMKLDIGSSGSLPISASSSFKKQPESTKITTLSNFNKNLQEHTEALSDGRSQMMVSTRDLFLLMCKTSEH</sequence>
<organism evidence="1 2">
    <name type="scientific">Dendrobium thyrsiflorum</name>
    <name type="common">Pinecone-like raceme dendrobium</name>
    <name type="synonym">Orchid</name>
    <dbReference type="NCBI Taxonomy" id="117978"/>
    <lineage>
        <taxon>Eukaryota</taxon>
        <taxon>Viridiplantae</taxon>
        <taxon>Streptophyta</taxon>
        <taxon>Embryophyta</taxon>
        <taxon>Tracheophyta</taxon>
        <taxon>Spermatophyta</taxon>
        <taxon>Magnoliopsida</taxon>
        <taxon>Liliopsida</taxon>
        <taxon>Asparagales</taxon>
        <taxon>Orchidaceae</taxon>
        <taxon>Epidendroideae</taxon>
        <taxon>Malaxideae</taxon>
        <taxon>Dendrobiinae</taxon>
        <taxon>Dendrobium</taxon>
    </lineage>
</organism>